<dbReference type="FunFam" id="3.40.50.300:FF:000011">
    <property type="entry name" value="Putative ABC transporter ATP-binding component"/>
    <property type="match status" value="1"/>
</dbReference>
<dbReference type="InterPro" id="IPR051309">
    <property type="entry name" value="ABCF_ATPase"/>
</dbReference>
<dbReference type="InterPro" id="IPR032781">
    <property type="entry name" value="ABC_tran_Xtn"/>
</dbReference>
<keyword evidence="2" id="KW-0547">Nucleotide-binding</keyword>
<reference evidence="5 6" key="1">
    <citation type="journal article" date="2015" name="Genome Announc.">
        <title>Complete genome sequences for 35 biothreat assay-relevant bacillus species.</title>
        <authorList>
            <person name="Johnson S.L."/>
            <person name="Daligault H.E."/>
            <person name="Davenport K.W."/>
            <person name="Jaissle J."/>
            <person name="Frey K.G."/>
            <person name="Ladner J.T."/>
            <person name="Broomall S.M."/>
            <person name="Bishop-Lilly K.A."/>
            <person name="Bruce D.C."/>
            <person name="Gibbons H.S."/>
            <person name="Coyne S.R."/>
            <person name="Lo C.C."/>
            <person name="Meincke L."/>
            <person name="Munk A.C."/>
            <person name="Koroleva G.I."/>
            <person name="Rosenzweig C.N."/>
            <person name="Palacios G.F."/>
            <person name="Redden C.L."/>
            <person name="Minogue T.D."/>
            <person name="Chain P.S."/>
        </authorList>
    </citation>
    <scope>NUCLEOTIDE SEQUENCE [LARGE SCALE GENOMIC DNA]</scope>
    <source>
        <strain evidence="6">ATCC 14581 / DSM 32 / JCM 2506 / NBRC 15308 / NCIMB 9376 / NCTC 10342 / NRRL B-14308 / VKM B-512</strain>
    </source>
</reference>
<dbReference type="AlphaFoldDB" id="A0A0B6AFS4"/>
<proteinExistence type="predicted"/>
<gene>
    <name evidence="5" type="ORF">BG04_4584</name>
</gene>
<feature type="domain" description="ABC transporter" evidence="4">
    <location>
        <begin position="2"/>
        <end position="252"/>
    </location>
</feature>
<sequence length="539" mass="60654">MITVSNVSLRFGDRKLFEDVNIKFTPGNCYGLIGANGAGKSTFLKILSGEIESQTGDVHMGPGERLAVLKQNHFEYEDQEVMKTVIMGHARLYEVMQEKDAIYMKADFTDEDGMKAAELEGEFAELNGWEAESEAAILLKGLGISEDLHAKKMAELTGSEKVKVLLAQALFGKPDVLLLDEPTNNLDIQAIQWLEEFLINFENTVIVVSHDRHFLNKVCTHIADLDFSKIQVYVGNYDFWYESSQLAQKMASDANKKKEEKIKELQAFIARFSANASKSKQATSRKKLLDKISLDDIRPSSRRYPYVNFTPEREIGNDVLRVEGLTKTIDGVKVLDNVSFIMNKDDKIALVGRNELANSTLMKILMGEMEADSGTYKWGVTTSQAFFPKDNSEYFENGDLNLVDWLRQYSPNDQSESFLRGFLGRMLFSGEEVLKKANVLSGGEKVRCMLSKMMLSGSNVLLLDDPTNHLDLESITALNNGLISYKGSMIFTSHDHQFVETIANRVIEITPNGVIDKQMTYDEYLEDSNLQKQVASMYA</sequence>
<dbReference type="Gene3D" id="3.40.50.300">
    <property type="entry name" value="P-loop containing nucleotide triphosphate hydrolases"/>
    <property type="match status" value="2"/>
</dbReference>
<dbReference type="SMART" id="SM00382">
    <property type="entry name" value="AAA"/>
    <property type="match status" value="2"/>
</dbReference>
<dbReference type="GO" id="GO:0005524">
    <property type="term" value="F:ATP binding"/>
    <property type="evidence" value="ECO:0007669"/>
    <property type="project" value="UniProtKB-KW"/>
</dbReference>
<name>A0A0B6AFS4_PRIM2</name>
<evidence type="ECO:0000256" key="1">
    <source>
        <dbReference type="ARBA" id="ARBA00022737"/>
    </source>
</evidence>
<evidence type="ECO:0000313" key="5">
    <source>
        <dbReference type="EMBL" id="AJI22366.1"/>
    </source>
</evidence>
<accession>A0A0B6AFS4</accession>
<dbReference type="Pfam" id="PF00005">
    <property type="entry name" value="ABC_tran"/>
    <property type="match status" value="2"/>
</dbReference>
<evidence type="ECO:0000313" key="6">
    <source>
        <dbReference type="Proteomes" id="UP000031829"/>
    </source>
</evidence>
<dbReference type="CDD" id="cd03221">
    <property type="entry name" value="ABCF_EF-3"/>
    <property type="match status" value="2"/>
</dbReference>
<dbReference type="InterPro" id="IPR003593">
    <property type="entry name" value="AAA+_ATPase"/>
</dbReference>
<dbReference type="PANTHER" id="PTHR42855">
    <property type="entry name" value="ABC TRANSPORTER ATP-BINDING SUBUNIT"/>
    <property type="match status" value="1"/>
</dbReference>
<dbReference type="PANTHER" id="PTHR42855:SF2">
    <property type="entry name" value="DRUG RESISTANCE ABC TRANSPORTER,ATP-BINDING PROTEIN"/>
    <property type="match status" value="1"/>
</dbReference>
<evidence type="ECO:0000256" key="3">
    <source>
        <dbReference type="ARBA" id="ARBA00022840"/>
    </source>
</evidence>
<protein>
    <submittedName>
        <fullName evidence="5">ABC transporter family protein</fullName>
    </submittedName>
</protein>
<dbReference type="PROSITE" id="PS50893">
    <property type="entry name" value="ABC_TRANSPORTER_2"/>
    <property type="match status" value="2"/>
</dbReference>
<keyword evidence="3" id="KW-0067">ATP-binding</keyword>
<dbReference type="InterPro" id="IPR027417">
    <property type="entry name" value="P-loop_NTPase"/>
</dbReference>
<organism evidence="5 6">
    <name type="scientific">Priestia megaterium (strain ATCC 14581 / DSM 32 / CCUG 1817 / JCM 2506 / NBRC 15308 / NCIMB 9376 / NCTC 10342 / NRRL B-14308 / VKM B-512 / Ford 19)</name>
    <name type="common">Bacillus megaterium</name>
    <dbReference type="NCBI Taxonomy" id="1348623"/>
    <lineage>
        <taxon>Bacteria</taxon>
        <taxon>Bacillati</taxon>
        <taxon>Bacillota</taxon>
        <taxon>Bacilli</taxon>
        <taxon>Bacillales</taxon>
        <taxon>Bacillaceae</taxon>
        <taxon>Priestia</taxon>
    </lineage>
</organism>
<dbReference type="HOGENOM" id="CLU_000604_36_0_9"/>
<dbReference type="FunFam" id="3.40.50.300:FF:000070">
    <property type="entry name" value="Putative ABC transporter ATP-binding component"/>
    <property type="match status" value="1"/>
</dbReference>
<evidence type="ECO:0000259" key="4">
    <source>
        <dbReference type="PROSITE" id="PS50893"/>
    </source>
</evidence>
<dbReference type="InterPro" id="IPR003439">
    <property type="entry name" value="ABC_transporter-like_ATP-bd"/>
</dbReference>
<keyword evidence="1" id="KW-0677">Repeat</keyword>
<dbReference type="RefSeq" id="WP_013083037.1">
    <property type="nucleotide sequence ID" value="NZ_BCVB01000004.1"/>
</dbReference>
<dbReference type="GO" id="GO:0016887">
    <property type="term" value="F:ATP hydrolysis activity"/>
    <property type="evidence" value="ECO:0007669"/>
    <property type="project" value="InterPro"/>
</dbReference>
<evidence type="ECO:0000256" key="2">
    <source>
        <dbReference type="ARBA" id="ARBA00022741"/>
    </source>
</evidence>
<dbReference type="GeneID" id="93642579"/>
<dbReference type="Pfam" id="PF12848">
    <property type="entry name" value="ABC_tran_Xtn"/>
    <property type="match status" value="1"/>
</dbReference>
<dbReference type="KEGG" id="bmeg:BG04_4584"/>
<dbReference type="EMBL" id="CP009920">
    <property type="protein sequence ID" value="AJI22366.1"/>
    <property type="molecule type" value="Genomic_DNA"/>
</dbReference>
<feature type="domain" description="ABC transporter" evidence="4">
    <location>
        <begin position="320"/>
        <end position="537"/>
    </location>
</feature>
<dbReference type="Proteomes" id="UP000031829">
    <property type="component" value="Chromosome"/>
</dbReference>
<dbReference type="SUPFAM" id="SSF52540">
    <property type="entry name" value="P-loop containing nucleoside triphosphate hydrolases"/>
    <property type="match status" value="2"/>
</dbReference>